<comment type="caution">
    <text evidence="3">The sequence shown here is derived from an EMBL/GenBank/DDBJ whole genome shotgun (WGS) entry which is preliminary data.</text>
</comment>
<protein>
    <recommendedName>
        <fullName evidence="5">Lipoprotein</fullName>
    </recommendedName>
</protein>
<organism evidence="3 4">
    <name type="scientific">Candidatus Alloenteromonas pullicola</name>
    <dbReference type="NCBI Taxonomy" id="2840784"/>
    <lineage>
        <taxon>Bacteria</taxon>
        <taxon>Bacillati</taxon>
        <taxon>Bacillota</taxon>
        <taxon>Bacillota incertae sedis</taxon>
        <taxon>Candidatus Alloenteromonas</taxon>
    </lineage>
</organism>
<keyword evidence="2" id="KW-0732">Signal</keyword>
<name>A0A9D1LMN4_9FIRM</name>
<feature type="signal peptide" evidence="2">
    <location>
        <begin position="1"/>
        <end position="26"/>
    </location>
</feature>
<evidence type="ECO:0008006" key="5">
    <source>
        <dbReference type="Google" id="ProtNLM"/>
    </source>
</evidence>
<reference evidence="3" key="1">
    <citation type="submission" date="2020-10" db="EMBL/GenBank/DDBJ databases">
        <authorList>
            <person name="Gilroy R."/>
        </authorList>
    </citation>
    <scope>NUCLEOTIDE SEQUENCE</scope>
    <source>
        <strain evidence="3">ChiGjej1B1-22543</strain>
    </source>
</reference>
<gene>
    <name evidence="3" type="ORF">IAC52_00050</name>
</gene>
<accession>A0A9D1LMN4</accession>
<feature type="compositionally biased region" description="Low complexity" evidence="1">
    <location>
        <begin position="23"/>
        <end position="60"/>
    </location>
</feature>
<evidence type="ECO:0000313" key="4">
    <source>
        <dbReference type="Proteomes" id="UP000824070"/>
    </source>
</evidence>
<sequence>MRKTYLSILPALLLASCAAGDLSSSAQPSSSEQSSSASESSTESESSSSVETPDETSSSEQLEDVIFEKTFEGYKDDSLPFFMDGHSTVNSKFGDNYLNLIDPEGYIRTCDIPGLDGAVKIELYCHVTNLNNLTSSAVGQSFAFTVSTIDYHLNDDGFSVSDPVDSYYYSHTVDEDDVANQSLPNIPAYSSDFSNEPFVVYLGASGANRILVTMDSKIEFNGQGCNFAINKIRVLQADSALI</sequence>
<evidence type="ECO:0000256" key="1">
    <source>
        <dbReference type="SAM" id="MobiDB-lite"/>
    </source>
</evidence>
<dbReference type="Proteomes" id="UP000824070">
    <property type="component" value="Unassembled WGS sequence"/>
</dbReference>
<proteinExistence type="predicted"/>
<feature type="chain" id="PRO_5039088646" description="Lipoprotein" evidence="2">
    <location>
        <begin position="27"/>
        <end position="242"/>
    </location>
</feature>
<reference evidence="3" key="2">
    <citation type="journal article" date="2021" name="PeerJ">
        <title>Extensive microbial diversity within the chicken gut microbiome revealed by metagenomics and culture.</title>
        <authorList>
            <person name="Gilroy R."/>
            <person name="Ravi A."/>
            <person name="Getino M."/>
            <person name="Pursley I."/>
            <person name="Horton D.L."/>
            <person name="Alikhan N.F."/>
            <person name="Baker D."/>
            <person name="Gharbi K."/>
            <person name="Hall N."/>
            <person name="Watson M."/>
            <person name="Adriaenssens E.M."/>
            <person name="Foster-Nyarko E."/>
            <person name="Jarju S."/>
            <person name="Secka A."/>
            <person name="Antonio M."/>
            <person name="Oren A."/>
            <person name="Chaudhuri R.R."/>
            <person name="La Ragione R."/>
            <person name="Hildebrand F."/>
            <person name="Pallen M.J."/>
        </authorList>
    </citation>
    <scope>NUCLEOTIDE SEQUENCE</scope>
    <source>
        <strain evidence="3">ChiGjej1B1-22543</strain>
    </source>
</reference>
<dbReference type="EMBL" id="DVMV01000001">
    <property type="protein sequence ID" value="HIU44680.1"/>
    <property type="molecule type" value="Genomic_DNA"/>
</dbReference>
<dbReference type="PROSITE" id="PS51257">
    <property type="entry name" value="PROKAR_LIPOPROTEIN"/>
    <property type="match status" value="1"/>
</dbReference>
<evidence type="ECO:0000313" key="3">
    <source>
        <dbReference type="EMBL" id="HIU44680.1"/>
    </source>
</evidence>
<feature type="region of interest" description="Disordered" evidence="1">
    <location>
        <begin position="22"/>
        <end position="62"/>
    </location>
</feature>
<dbReference type="AlphaFoldDB" id="A0A9D1LMN4"/>
<evidence type="ECO:0000256" key="2">
    <source>
        <dbReference type="SAM" id="SignalP"/>
    </source>
</evidence>